<proteinExistence type="predicted"/>
<protein>
    <submittedName>
        <fullName evidence="4">Frizzled domain-containing protein</fullName>
    </submittedName>
</protein>
<dbReference type="PANTHER" id="PTHR21284:SF12">
    <property type="entry name" value="EG:80H7.2 PROTEIN"/>
    <property type="match status" value="1"/>
</dbReference>
<keyword evidence="2" id="KW-1133">Transmembrane helix</keyword>
<feature type="transmembrane region" description="Helical" evidence="2">
    <location>
        <begin position="178"/>
        <end position="202"/>
    </location>
</feature>
<feature type="transmembrane region" description="Helical" evidence="2">
    <location>
        <begin position="12"/>
        <end position="35"/>
    </location>
</feature>
<feature type="transmembrane region" description="Helical" evidence="2">
    <location>
        <begin position="90"/>
        <end position="120"/>
    </location>
</feature>
<evidence type="ECO:0000313" key="3">
    <source>
        <dbReference type="Proteomes" id="UP000050790"/>
    </source>
</evidence>
<feature type="compositionally biased region" description="Polar residues" evidence="1">
    <location>
        <begin position="487"/>
        <end position="501"/>
    </location>
</feature>
<accession>A0AA85AN99</accession>
<sequence>MMEGHHKVPLFWTCFTFTTFGFTCGFVSMVMPYWYARYPQSQNRFVRLGLWEVCFEGYMAKKTGNHMYFGCFYLFDTKILTLWPIIFRDWFIACQAFFTCSFATHVLAECVILTQVLGLVSIFGSRAVLCIMVTLSVNCFSTLISLITMGVGVDTEQKIEKAAKHPWLEDLDHNSLSWSYGIAAISLLPSCITVIILGWFVYPKKSPCGLLINSAWNWPTLNDLQCRYHMHDIHVPKICSSSNPQSSCHNITTMSTDYPHSLRSRTVIQSSQINGDQLSNELNNKILCKSTLFHKSGAQIETLSVITAQDQNSILSDNCGKLSSYDPRSADTVSLSSYEQPPLNLLYNPQTINMNHQFNPIMYSKENNFVKNDYCSSIDCKTKLIQSNLLCTFHKFSAPFLKESTSIRQQPQCITNSDSHSHLKSIHSNKSSTLQQPSSSNPDTSIWTENSIIQTARPMKRTKQKMKTDQLMKKLIPSENLFKFSSSFPNTKIQSQPNTFVQKAKPMNRK</sequence>
<dbReference type="AlphaFoldDB" id="A0AA85AN99"/>
<keyword evidence="2" id="KW-0472">Membrane</keyword>
<dbReference type="Proteomes" id="UP000050790">
    <property type="component" value="Unassembled WGS sequence"/>
</dbReference>
<feature type="region of interest" description="Disordered" evidence="1">
    <location>
        <begin position="487"/>
        <end position="510"/>
    </location>
</feature>
<feature type="region of interest" description="Disordered" evidence="1">
    <location>
        <begin position="413"/>
        <end position="468"/>
    </location>
</feature>
<feature type="transmembrane region" description="Helical" evidence="2">
    <location>
        <begin position="127"/>
        <end position="151"/>
    </location>
</feature>
<evidence type="ECO:0000256" key="2">
    <source>
        <dbReference type="SAM" id="Phobius"/>
    </source>
</evidence>
<name>A0AA85AN99_9TREM</name>
<evidence type="ECO:0000313" key="4">
    <source>
        <dbReference type="WBParaSite" id="SMRG1_95430.1"/>
    </source>
</evidence>
<organism evidence="3 4">
    <name type="scientific">Schistosoma margrebowiei</name>
    <dbReference type="NCBI Taxonomy" id="48269"/>
    <lineage>
        <taxon>Eukaryota</taxon>
        <taxon>Metazoa</taxon>
        <taxon>Spiralia</taxon>
        <taxon>Lophotrochozoa</taxon>
        <taxon>Platyhelminthes</taxon>
        <taxon>Trematoda</taxon>
        <taxon>Digenea</taxon>
        <taxon>Strigeidida</taxon>
        <taxon>Schistosomatoidea</taxon>
        <taxon>Schistosomatidae</taxon>
        <taxon>Schistosoma</taxon>
    </lineage>
</organism>
<reference evidence="4" key="1">
    <citation type="submission" date="2023-11" db="UniProtKB">
        <authorList>
            <consortium name="WormBaseParasite"/>
        </authorList>
    </citation>
    <scope>IDENTIFICATION</scope>
</reference>
<keyword evidence="2" id="KW-0812">Transmembrane</keyword>
<evidence type="ECO:0000256" key="1">
    <source>
        <dbReference type="SAM" id="MobiDB-lite"/>
    </source>
</evidence>
<dbReference type="WBParaSite" id="SMRG1_95430.1">
    <property type="protein sequence ID" value="SMRG1_95430.1"/>
    <property type="gene ID" value="SMRG1_95430"/>
</dbReference>
<feature type="compositionally biased region" description="Polar residues" evidence="1">
    <location>
        <begin position="428"/>
        <end position="454"/>
    </location>
</feature>
<dbReference type="Gene3D" id="1.20.140.150">
    <property type="match status" value="1"/>
</dbReference>
<dbReference type="PANTHER" id="PTHR21284">
    <property type="entry name" value="EG:80H7.2 PROTEIN"/>
    <property type="match status" value="1"/>
</dbReference>